<feature type="transmembrane region" description="Helical" evidence="1">
    <location>
        <begin position="20"/>
        <end position="43"/>
    </location>
</feature>
<reference evidence="2 3" key="1">
    <citation type="submission" date="2020-08" db="EMBL/GenBank/DDBJ databases">
        <title>Genomic Encyclopedia of Type Strains, Phase III (KMG-III): the genomes of soil and plant-associated and newly described type strains.</title>
        <authorList>
            <person name="Whitman W."/>
        </authorList>
    </citation>
    <scope>NUCLEOTIDE SEQUENCE [LARGE SCALE GENOMIC DNA]</scope>
    <source>
        <strain evidence="2 3">CECT 8577</strain>
    </source>
</reference>
<dbReference type="AlphaFoldDB" id="A0A839S230"/>
<dbReference type="EMBL" id="JACHWU010000003">
    <property type="protein sequence ID" value="MBB3051838.1"/>
    <property type="molecule type" value="Genomic_DNA"/>
</dbReference>
<accession>A0A839S230</accession>
<evidence type="ECO:0000313" key="2">
    <source>
        <dbReference type="EMBL" id="MBB3051838.1"/>
    </source>
</evidence>
<keyword evidence="1" id="KW-1133">Transmembrane helix</keyword>
<proteinExistence type="predicted"/>
<name>A0A839S230_9PSEU</name>
<keyword evidence="3" id="KW-1185">Reference proteome</keyword>
<keyword evidence="1" id="KW-0812">Transmembrane</keyword>
<dbReference type="Proteomes" id="UP000550714">
    <property type="component" value="Unassembled WGS sequence"/>
</dbReference>
<evidence type="ECO:0000313" key="3">
    <source>
        <dbReference type="Proteomes" id="UP000550714"/>
    </source>
</evidence>
<sequence length="76" mass="8610">MFDGVARWWDGFELWLAQQWFPLQFVLVVAVLLPICAAATWLLGRGVDFAMNVIGRLRPGRPDEQAGRPNGGRRRS</sequence>
<evidence type="ECO:0000256" key="1">
    <source>
        <dbReference type="SAM" id="Phobius"/>
    </source>
</evidence>
<gene>
    <name evidence="2" type="ORF">FHS23_002867</name>
</gene>
<comment type="caution">
    <text evidence="2">The sequence shown here is derived from an EMBL/GenBank/DDBJ whole genome shotgun (WGS) entry which is preliminary data.</text>
</comment>
<dbReference type="RefSeq" id="WP_183654722.1">
    <property type="nucleotide sequence ID" value="NZ_JACHWU010000003.1"/>
</dbReference>
<organism evidence="2 3">
    <name type="scientific">Prauserella isguenensis</name>
    <dbReference type="NCBI Taxonomy" id="1470180"/>
    <lineage>
        <taxon>Bacteria</taxon>
        <taxon>Bacillati</taxon>
        <taxon>Actinomycetota</taxon>
        <taxon>Actinomycetes</taxon>
        <taxon>Pseudonocardiales</taxon>
        <taxon>Pseudonocardiaceae</taxon>
        <taxon>Prauserella</taxon>
    </lineage>
</organism>
<protein>
    <submittedName>
        <fullName evidence="2">Uncharacterized protein</fullName>
    </submittedName>
</protein>
<keyword evidence="1" id="KW-0472">Membrane</keyword>